<dbReference type="GO" id="GO:0022857">
    <property type="term" value="F:transmembrane transporter activity"/>
    <property type="evidence" value="ECO:0007669"/>
    <property type="project" value="UniProtKB-UniRule"/>
</dbReference>
<feature type="transmembrane region" description="Helical" evidence="1">
    <location>
        <begin position="20"/>
        <end position="42"/>
    </location>
</feature>
<keyword evidence="1" id="KW-1133">Transmembrane helix</keyword>
<evidence type="ECO:0000313" key="2">
    <source>
        <dbReference type="EMBL" id="SJN31605.1"/>
    </source>
</evidence>
<accession>A0A1R4JIK0</accession>
<reference evidence="2 3" key="1">
    <citation type="submission" date="2017-02" db="EMBL/GenBank/DDBJ databases">
        <authorList>
            <person name="Peterson S.W."/>
        </authorList>
    </citation>
    <scope>NUCLEOTIDE SEQUENCE [LARGE SCALE GENOMIC DNA]</scope>
    <source>
        <strain evidence="2 3">LSP_Lj1</strain>
    </source>
</reference>
<name>A0A1R4JIK0_9ACTN</name>
<feature type="transmembrane region" description="Helical" evidence="1">
    <location>
        <begin position="54"/>
        <end position="79"/>
    </location>
</feature>
<dbReference type="HAMAP" id="MF_02088">
    <property type="entry name" value="Q_prec_transport"/>
    <property type="match status" value="1"/>
</dbReference>
<keyword evidence="1" id="KW-0812">Transmembrane</keyword>
<keyword evidence="1" id="KW-0472">Membrane</keyword>
<dbReference type="InterPro" id="IPR003744">
    <property type="entry name" value="YhhQ"/>
</dbReference>
<sequence length="233" mass="25402">MTTSSQNQTASYAEVPRSYYDIVVAVFVGLLLISGVTATKLFEGPTIPGFSDWFYGGGPLIFDGGAFLFPLSYVVGDIMTEVYGWKRAKRAIWTGFAMTFLAAVTYRIVSMTHAVEGFEAWDGVLAPVTRITIAGLAGYLAGNMLNSFVVVRLKQRAGENNVAARLIGSTIVGEFVDTLIFCTIAFAGTISTMELTNYTVTGYVYKCLVELCVVPLTLQVIKFLKRVEPSYGR</sequence>
<dbReference type="PANTHER" id="PTHR34300:SF2">
    <property type="entry name" value="QUEUOSINE PRECURSOR TRANSPORTER-RELATED"/>
    <property type="match status" value="1"/>
</dbReference>
<feature type="transmembrane region" description="Helical" evidence="1">
    <location>
        <begin position="163"/>
        <end position="191"/>
    </location>
</feature>
<keyword evidence="1" id="KW-0813">Transport</keyword>
<proteinExistence type="inferred from homology"/>
<keyword evidence="1" id="KW-1003">Cell membrane</keyword>
<evidence type="ECO:0000313" key="3">
    <source>
        <dbReference type="Proteomes" id="UP000188342"/>
    </source>
</evidence>
<dbReference type="Pfam" id="PF02592">
    <property type="entry name" value="Vut_1"/>
    <property type="match status" value="1"/>
</dbReference>
<dbReference type="GO" id="GO:0005886">
    <property type="term" value="C:plasma membrane"/>
    <property type="evidence" value="ECO:0007669"/>
    <property type="project" value="UniProtKB-SubCell"/>
</dbReference>
<comment type="similarity">
    <text evidence="1">Belongs to the vitamin uptake transporter (VUT/ECF) (TC 2.A.88) family. Q precursor transporter subfamily.</text>
</comment>
<dbReference type="STRING" id="1255658.FM114_07590"/>
<gene>
    <name evidence="2" type="ORF">FM114_07590</name>
</gene>
<keyword evidence="3" id="KW-1185">Reference proteome</keyword>
<dbReference type="OrthoDB" id="9805479at2"/>
<organism evidence="2 3">
    <name type="scientific">Luteococcus japonicus LSP_Lj1</name>
    <dbReference type="NCBI Taxonomy" id="1255658"/>
    <lineage>
        <taxon>Bacteria</taxon>
        <taxon>Bacillati</taxon>
        <taxon>Actinomycetota</taxon>
        <taxon>Actinomycetes</taxon>
        <taxon>Propionibacteriales</taxon>
        <taxon>Propionibacteriaceae</taxon>
        <taxon>Luteococcus</taxon>
    </lineage>
</organism>
<dbReference type="AlphaFoldDB" id="A0A1R4JIK0"/>
<dbReference type="NCBIfam" id="TIGR00697">
    <property type="entry name" value="queuosine precursor transporter"/>
    <property type="match status" value="1"/>
</dbReference>
<protein>
    <recommendedName>
        <fullName evidence="1">Probable queuosine precursor transporter</fullName>
        <shortName evidence="1">Q precursor transporter</shortName>
    </recommendedName>
</protein>
<feature type="transmembrane region" description="Helical" evidence="1">
    <location>
        <begin position="91"/>
        <end position="109"/>
    </location>
</feature>
<dbReference type="RefSeq" id="WP_094764567.1">
    <property type="nucleotide sequence ID" value="NZ_FUKQ01000032.1"/>
</dbReference>
<comment type="subcellular location">
    <subcellularLocation>
        <location evidence="1">Cell membrane</location>
        <topology evidence="1">Multi-pass membrane protein</topology>
    </subcellularLocation>
</comment>
<dbReference type="EMBL" id="FUKQ01000032">
    <property type="protein sequence ID" value="SJN31605.1"/>
    <property type="molecule type" value="Genomic_DNA"/>
</dbReference>
<evidence type="ECO:0000256" key="1">
    <source>
        <dbReference type="HAMAP-Rule" id="MF_02088"/>
    </source>
</evidence>
<feature type="transmembrane region" description="Helical" evidence="1">
    <location>
        <begin position="129"/>
        <end position="151"/>
    </location>
</feature>
<dbReference type="PANTHER" id="PTHR34300">
    <property type="entry name" value="QUEUOSINE PRECURSOR TRANSPORTER-RELATED"/>
    <property type="match status" value="1"/>
</dbReference>
<dbReference type="Proteomes" id="UP000188342">
    <property type="component" value="Unassembled WGS sequence"/>
</dbReference>
<comment type="function">
    <text evidence="1">Involved in the import of queuosine (Q) precursors, required for Q precursor salvage.</text>
</comment>